<protein>
    <submittedName>
        <fullName evidence="1">Uncharacterized protein</fullName>
    </submittedName>
</protein>
<dbReference type="AlphaFoldDB" id="A0A409Y4D6"/>
<gene>
    <name evidence="1" type="ORF">CVT26_013087</name>
</gene>
<organism evidence="1 2">
    <name type="scientific">Gymnopilus dilepis</name>
    <dbReference type="NCBI Taxonomy" id="231916"/>
    <lineage>
        <taxon>Eukaryota</taxon>
        <taxon>Fungi</taxon>
        <taxon>Dikarya</taxon>
        <taxon>Basidiomycota</taxon>
        <taxon>Agaricomycotina</taxon>
        <taxon>Agaricomycetes</taxon>
        <taxon>Agaricomycetidae</taxon>
        <taxon>Agaricales</taxon>
        <taxon>Agaricineae</taxon>
        <taxon>Hymenogastraceae</taxon>
        <taxon>Gymnopilus</taxon>
    </lineage>
</organism>
<name>A0A409Y4D6_9AGAR</name>
<dbReference type="InParanoid" id="A0A409Y4D6"/>
<evidence type="ECO:0000313" key="1">
    <source>
        <dbReference type="EMBL" id="PPQ97904.1"/>
    </source>
</evidence>
<dbReference type="OrthoDB" id="2496395at2759"/>
<sequence length="61" mass="6677">MVHTQETAATLIPLFDARVEDLDLEKSPTAYLNAPPLKLQDVLPSLTGQRSHGGAEMMEEV</sequence>
<proteinExistence type="predicted"/>
<comment type="caution">
    <text evidence="1">The sequence shown here is derived from an EMBL/GenBank/DDBJ whole genome shotgun (WGS) entry which is preliminary data.</text>
</comment>
<dbReference type="Proteomes" id="UP000284706">
    <property type="component" value="Unassembled WGS sequence"/>
</dbReference>
<reference evidence="1 2" key="1">
    <citation type="journal article" date="2018" name="Evol. Lett.">
        <title>Horizontal gene cluster transfer increased hallucinogenic mushroom diversity.</title>
        <authorList>
            <person name="Reynolds H.T."/>
            <person name="Vijayakumar V."/>
            <person name="Gluck-Thaler E."/>
            <person name="Korotkin H.B."/>
            <person name="Matheny P.B."/>
            <person name="Slot J.C."/>
        </authorList>
    </citation>
    <scope>NUCLEOTIDE SEQUENCE [LARGE SCALE GENOMIC DNA]</scope>
    <source>
        <strain evidence="1 2">SRW20</strain>
    </source>
</reference>
<evidence type="ECO:0000313" key="2">
    <source>
        <dbReference type="Proteomes" id="UP000284706"/>
    </source>
</evidence>
<accession>A0A409Y4D6</accession>
<dbReference type="EMBL" id="NHYE01001170">
    <property type="protein sequence ID" value="PPQ97904.1"/>
    <property type="molecule type" value="Genomic_DNA"/>
</dbReference>
<keyword evidence="2" id="KW-1185">Reference proteome</keyword>